<comment type="caution">
    <text evidence="2">The sequence shown here is derived from an EMBL/GenBank/DDBJ whole genome shotgun (WGS) entry which is preliminary data.</text>
</comment>
<evidence type="ECO:0000313" key="3">
    <source>
        <dbReference type="Proteomes" id="UP000003773"/>
    </source>
</evidence>
<sequence>MFTELPLDADFPSAAKAGRVLMPKMVDVAATVASSLVTVVFMVLHLSSLMFHAHPNIGIKRVNIRASYLIV</sequence>
<dbReference type="AlphaFoldDB" id="A7A8D1"/>
<protein>
    <submittedName>
        <fullName evidence="2">Uncharacterized protein</fullName>
    </submittedName>
</protein>
<evidence type="ECO:0000256" key="1">
    <source>
        <dbReference type="SAM" id="Phobius"/>
    </source>
</evidence>
<gene>
    <name evidence="2" type="ORF">BIFADO_02123</name>
</gene>
<keyword evidence="1" id="KW-0472">Membrane</keyword>
<evidence type="ECO:0000313" key="2">
    <source>
        <dbReference type="EMBL" id="EDN81997.1"/>
    </source>
</evidence>
<dbReference type="EMBL" id="AAXD02000074">
    <property type="protein sequence ID" value="EDN81997.1"/>
    <property type="molecule type" value="Genomic_DNA"/>
</dbReference>
<dbReference type="HOGENOM" id="CLU_2731891_0_0_11"/>
<accession>A7A8D1</accession>
<feature type="transmembrane region" description="Helical" evidence="1">
    <location>
        <begin position="28"/>
        <end position="51"/>
    </location>
</feature>
<proteinExistence type="predicted"/>
<keyword evidence="1" id="KW-0812">Transmembrane</keyword>
<dbReference type="Proteomes" id="UP000003773">
    <property type="component" value="Unassembled WGS sequence"/>
</dbReference>
<reference evidence="2 3" key="2">
    <citation type="submission" date="2007-05" db="EMBL/GenBank/DDBJ databases">
        <title>Draft genome sequence of Bifidobacterium adolescentis (L2-32).</title>
        <authorList>
            <person name="Sudarsanam P."/>
            <person name="Ley R."/>
            <person name="Guruge J."/>
            <person name="Turnbaugh P.J."/>
            <person name="Mahowald M."/>
            <person name="Liep D."/>
            <person name="Gordon J."/>
        </authorList>
    </citation>
    <scope>NUCLEOTIDE SEQUENCE [LARGE SCALE GENOMIC DNA]</scope>
    <source>
        <strain evidence="2 3">L2-32</strain>
    </source>
</reference>
<reference evidence="2 3" key="1">
    <citation type="submission" date="2007-04" db="EMBL/GenBank/DDBJ databases">
        <authorList>
            <person name="Fulton L."/>
            <person name="Clifton S."/>
            <person name="Fulton B."/>
            <person name="Xu J."/>
            <person name="Minx P."/>
            <person name="Pepin K.H."/>
            <person name="Johnson M."/>
            <person name="Thiruvilangam P."/>
            <person name="Bhonagiri V."/>
            <person name="Nash W.E."/>
            <person name="Mardis E.R."/>
            <person name="Wilson R.K."/>
        </authorList>
    </citation>
    <scope>NUCLEOTIDE SEQUENCE [LARGE SCALE GENOMIC DNA]</scope>
    <source>
        <strain evidence="2 3">L2-32</strain>
    </source>
</reference>
<organism evidence="2 3">
    <name type="scientific">Bifidobacterium adolescentis L2-32</name>
    <dbReference type="NCBI Taxonomy" id="411481"/>
    <lineage>
        <taxon>Bacteria</taxon>
        <taxon>Bacillati</taxon>
        <taxon>Actinomycetota</taxon>
        <taxon>Actinomycetes</taxon>
        <taxon>Bifidobacteriales</taxon>
        <taxon>Bifidobacteriaceae</taxon>
        <taxon>Bifidobacterium</taxon>
    </lineage>
</organism>
<name>A7A8D1_BIFAD</name>
<keyword evidence="1" id="KW-1133">Transmembrane helix</keyword>